<feature type="transmembrane region" description="Helical" evidence="7">
    <location>
        <begin position="388"/>
        <end position="407"/>
    </location>
</feature>
<evidence type="ECO:0000256" key="5">
    <source>
        <dbReference type="ARBA" id="ARBA00023136"/>
    </source>
</evidence>
<proteinExistence type="predicted"/>
<dbReference type="InterPro" id="IPR020846">
    <property type="entry name" value="MFS_dom"/>
</dbReference>
<organism evidence="9 10">
    <name type="scientific">Coniella lustricola</name>
    <dbReference type="NCBI Taxonomy" id="2025994"/>
    <lineage>
        <taxon>Eukaryota</taxon>
        <taxon>Fungi</taxon>
        <taxon>Dikarya</taxon>
        <taxon>Ascomycota</taxon>
        <taxon>Pezizomycotina</taxon>
        <taxon>Sordariomycetes</taxon>
        <taxon>Sordariomycetidae</taxon>
        <taxon>Diaporthales</taxon>
        <taxon>Schizoparmaceae</taxon>
        <taxon>Coniella</taxon>
    </lineage>
</organism>
<dbReference type="InParanoid" id="A0A2T3ANL3"/>
<dbReference type="PANTHER" id="PTHR23511:SF5">
    <property type="entry name" value="MAJOR FACILITATOR-TYPE TRANSPORTER HXNZ-RELATED"/>
    <property type="match status" value="1"/>
</dbReference>
<keyword evidence="4 7" id="KW-1133">Transmembrane helix</keyword>
<feature type="transmembrane region" description="Helical" evidence="7">
    <location>
        <begin position="474"/>
        <end position="490"/>
    </location>
</feature>
<evidence type="ECO:0000256" key="7">
    <source>
        <dbReference type="SAM" id="Phobius"/>
    </source>
</evidence>
<feature type="domain" description="Major facilitator superfamily (MFS) profile" evidence="8">
    <location>
        <begin position="93"/>
        <end position="582"/>
    </location>
</feature>
<evidence type="ECO:0000313" key="10">
    <source>
        <dbReference type="Proteomes" id="UP000241462"/>
    </source>
</evidence>
<feature type="transmembrane region" description="Helical" evidence="7">
    <location>
        <begin position="290"/>
        <end position="309"/>
    </location>
</feature>
<evidence type="ECO:0000256" key="4">
    <source>
        <dbReference type="ARBA" id="ARBA00022989"/>
    </source>
</evidence>
<evidence type="ECO:0000313" key="9">
    <source>
        <dbReference type="EMBL" id="PSS05248.1"/>
    </source>
</evidence>
<dbReference type="AlphaFoldDB" id="A0A2T3ANL3"/>
<dbReference type="GO" id="GO:0022857">
    <property type="term" value="F:transmembrane transporter activity"/>
    <property type="evidence" value="ECO:0007669"/>
    <property type="project" value="InterPro"/>
</dbReference>
<evidence type="ECO:0000259" key="8">
    <source>
        <dbReference type="PROSITE" id="PS50850"/>
    </source>
</evidence>
<name>A0A2T3ANL3_9PEZI</name>
<feature type="transmembrane region" description="Helical" evidence="7">
    <location>
        <begin position="531"/>
        <end position="552"/>
    </location>
</feature>
<feature type="compositionally biased region" description="Basic and acidic residues" evidence="6">
    <location>
        <begin position="9"/>
        <end position="19"/>
    </location>
</feature>
<evidence type="ECO:0000256" key="1">
    <source>
        <dbReference type="ARBA" id="ARBA00004141"/>
    </source>
</evidence>
<dbReference type="SUPFAM" id="SSF103473">
    <property type="entry name" value="MFS general substrate transporter"/>
    <property type="match status" value="1"/>
</dbReference>
<feature type="region of interest" description="Disordered" evidence="6">
    <location>
        <begin position="257"/>
        <end position="277"/>
    </location>
</feature>
<keyword evidence="10" id="KW-1185">Reference proteome</keyword>
<evidence type="ECO:0000256" key="3">
    <source>
        <dbReference type="ARBA" id="ARBA00022692"/>
    </source>
</evidence>
<feature type="region of interest" description="Disordered" evidence="6">
    <location>
        <begin position="31"/>
        <end position="50"/>
    </location>
</feature>
<sequence>MANAAADNHGVEPLKKPTDAESAYGASTILADAEKQKPSQTASGNKRPGNLFGSAVDTGASKTSGLDPAYVAKAQLLNEALLDIGMGRYQWFLTIATAVGWFLDQFWLASFTIILPAASNEAQFYFLYQNPTDFMISTSAGLALGALMWPVMADIWGRKQMFTATVVLMGMAGLVGAGMTAFTGLCVVGFVVGFAVGGNQAVDAVYLVESVPASHTWLVAAQGVFWGLGQLVAYAVGWAFLEQWTCGTGPDASSGSFKRADHTGSGSGSGSGSSSSSSLCHYVSNKGWRYTWWCFGCITLFLYLVRFSIRMYETPKSLLARRRDDEAVQTTRDIANANRQITWLNEAAFARVESSMITEEAEEEETSDAERAGGPISKRGLSASIKSVVAALGPMGLCSLVLLWASIGLTFTLQSQFIQLYLATKGVSAVTATSVSRPYWFSRYVYISICAIPGPLIASALVEAKFLGRKRAGALLSLLSGIFMLASTGARTRNSLLAFECILSFLQYALLAVVTLYTVEVFGAPIRGAGIAVTGLSWRFFGLVAWIVAGYSSSASGAAVWFSGALAILVSGLWILLPVETRAKAAA</sequence>
<dbReference type="PROSITE" id="PS50850">
    <property type="entry name" value="MFS"/>
    <property type="match status" value="1"/>
</dbReference>
<feature type="region of interest" description="Disordered" evidence="6">
    <location>
        <begin position="1"/>
        <end position="21"/>
    </location>
</feature>
<reference evidence="9 10" key="1">
    <citation type="journal article" date="2018" name="Mycol. Prog.">
        <title>Coniella lustricola, a new species from submerged detritus.</title>
        <authorList>
            <person name="Raudabaugh D.B."/>
            <person name="Iturriaga T."/>
            <person name="Carver A."/>
            <person name="Mondo S."/>
            <person name="Pangilinan J."/>
            <person name="Lipzen A."/>
            <person name="He G."/>
            <person name="Amirebrahimi M."/>
            <person name="Grigoriev I.V."/>
            <person name="Miller A.N."/>
        </authorList>
    </citation>
    <scope>NUCLEOTIDE SEQUENCE [LARGE SCALE GENOMIC DNA]</scope>
    <source>
        <strain evidence="9 10">B22-T-1</strain>
    </source>
</reference>
<feature type="transmembrane region" description="Helical" evidence="7">
    <location>
        <begin position="91"/>
        <end position="114"/>
    </location>
</feature>
<dbReference type="PANTHER" id="PTHR23511">
    <property type="entry name" value="SYNAPTIC VESICLE GLYCOPROTEIN 2"/>
    <property type="match status" value="1"/>
</dbReference>
<gene>
    <name evidence="9" type="ORF">BD289DRAFT_358170</name>
</gene>
<dbReference type="Gene3D" id="1.20.1250.20">
    <property type="entry name" value="MFS general substrate transporter like domains"/>
    <property type="match status" value="1"/>
</dbReference>
<protein>
    <submittedName>
        <fullName evidence="9">Major facilitator superfamily domain-containing protein</fullName>
    </submittedName>
</protein>
<dbReference type="Proteomes" id="UP000241462">
    <property type="component" value="Unassembled WGS sequence"/>
</dbReference>
<evidence type="ECO:0000256" key="2">
    <source>
        <dbReference type="ARBA" id="ARBA00022448"/>
    </source>
</evidence>
<feature type="transmembrane region" description="Helical" evidence="7">
    <location>
        <begin position="558"/>
        <end position="577"/>
    </location>
</feature>
<dbReference type="OrthoDB" id="4139357at2759"/>
<dbReference type="InterPro" id="IPR036259">
    <property type="entry name" value="MFS_trans_sf"/>
</dbReference>
<feature type="transmembrane region" description="Helical" evidence="7">
    <location>
        <begin position="496"/>
        <end position="519"/>
    </location>
</feature>
<accession>A0A2T3ANL3</accession>
<feature type="transmembrane region" description="Helical" evidence="7">
    <location>
        <begin position="134"/>
        <end position="152"/>
    </location>
</feature>
<comment type="subcellular location">
    <subcellularLocation>
        <location evidence="1">Membrane</location>
        <topology evidence="1">Multi-pass membrane protein</topology>
    </subcellularLocation>
</comment>
<keyword evidence="5 7" id="KW-0472">Membrane</keyword>
<dbReference type="EMBL" id="KZ678372">
    <property type="protein sequence ID" value="PSS05248.1"/>
    <property type="molecule type" value="Genomic_DNA"/>
</dbReference>
<evidence type="ECO:0000256" key="6">
    <source>
        <dbReference type="SAM" id="MobiDB-lite"/>
    </source>
</evidence>
<keyword evidence="2" id="KW-0813">Transport</keyword>
<keyword evidence="3 7" id="KW-0812">Transmembrane</keyword>
<feature type="transmembrane region" description="Helical" evidence="7">
    <location>
        <begin position="444"/>
        <end position="462"/>
    </location>
</feature>
<feature type="transmembrane region" description="Helical" evidence="7">
    <location>
        <begin position="164"/>
        <end position="197"/>
    </location>
</feature>
<dbReference type="GO" id="GO:0016020">
    <property type="term" value="C:membrane"/>
    <property type="evidence" value="ECO:0007669"/>
    <property type="project" value="UniProtKB-SubCell"/>
</dbReference>